<evidence type="ECO:0000313" key="4">
    <source>
        <dbReference type="Proteomes" id="UP000184221"/>
    </source>
</evidence>
<feature type="region of interest" description="Disordered" evidence="1">
    <location>
        <begin position="1"/>
        <end position="31"/>
    </location>
</feature>
<dbReference type="Gene3D" id="1.10.150.690">
    <property type="entry name" value="DUF2063"/>
    <property type="match status" value="1"/>
</dbReference>
<dbReference type="STRING" id="996342.SAMN05443551_1131"/>
<keyword evidence="3" id="KW-0238">DNA-binding</keyword>
<protein>
    <submittedName>
        <fullName evidence="3">Putative DNA-binding domain-containing protein</fullName>
    </submittedName>
</protein>
<dbReference type="Proteomes" id="UP000184221">
    <property type="component" value="Unassembled WGS sequence"/>
</dbReference>
<name>A0A1M5P2B7_9RHOB</name>
<dbReference type="InterPro" id="IPR018640">
    <property type="entry name" value="DUF2063"/>
</dbReference>
<gene>
    <name evidence="3" type="ORF">SAMN05443551_1131</name>
</gene>
<dbReference type="GO" id="GO:0003677">
    <property type="term" value="F:DNA binding"/>
    <property type="evidence" value="ECO:0007669"/>
    <property type="project" value="UniProtKB-KW"/>
</dbReference>
<evidence type="ECO:0000259" key="2">
    <source>
        <dbReference type="Pfam" id="PF09836"/>
    </source>
</evidence>
<dbReference type="OrthoDB" id="4146344at2"/>
<dbReference type="Pfam" id="PF09836">
    <property type="entry name" value="DUF2063"/>
    <property type="match status" value="1"/>
</dbReference>
<evidence type="ECO:0000313" key="3">
    <source>
        <dbReference type="EMBL" id="SHG95888.1"/>
    </source>
</evidence>
<sequence>MISQTTFRAGLLDPSQPVPEGLSDGENRPAGRRYGVYRNNVTVSLREALADGFPSIVGLIGRDNFEHVARAYLRQSPPTSPLMMHYGATFPDFLADLEQLAHLPYLADVARIDVAMRQSYHAADSVGIEPTALQDMDETTLLNSRFTFAPSMILIRSPWPIGSIWRYTLRGGDKPTGIAEDVLILRAEFDPEPHVLGTEGADVLIALQGGHTFREALEPTGDTFDLSTLLGLLLSNNAITHVSNAPIPNQKD</sequence>
<evidence type="ECO:0000256" key="1">
    <source>
        <dbReference type="SAM" id="MobiDB-lite"/>
    </source>
</evidence>
<accession>A0A1M5P2B7</accession>
<organism evidence="3 4">
    <name type="scientific">Marivita hallyeonensis</name>
    <dbReference type="NCBI Taxonomy" id="996342"/>
    <lineage>
        <taxon>Bacteria</taxon>
        <taxon>Pseudomonadati</taxon>
        <taxon>Pseudomonadota</taxon>
        <taxon>Alphaproteobacteria</taxon>
        <taxon>Rhodobacterales</taxon>
        <taxon>Roseobacteraceae</taxon>
        <taxon>Marivita</taxon>
    </lineage>
</organism>
<dbReference type="AlphaFoldDB" id="A0A1M5P2B7"/>
<keyword evidence="4" id="KW-1185">Reference proteome</keyword>
<dbReference type="EMBL" id="FQXC01000001">
    <property type="protein sequence ID" value="SHG95888.1"/>
    <property type="molecule type" value="Genomic_DNA"/>
</dbReference>
<proteinExistence type="predicted"/>
<feature type="domain" description="Putative DNA-binding" evidence="2">
    <location>
        <begin position="4"/>
        <end position="94"/>
    </location>
</feature>
<dbReference type="InterPro" id="IPR044922">
    <property type="entry name" value="DUF2063_N_sf"/>
</dbReference>
<reference evidence="3 4" key="1">
    <citation type="submission" date="2016-11" db="EMBL/GenBank/DDBJ databases">
        <authorList>
            <person name="Jaros S."/>
            <person name="Januszkiewicz K."/>
            <person name="Wedrychowicz H."/>
        </authorList>
    </citation>
    <scope>NUCLEOTIDE SEQUENCE [LARGE SCALE GENOMIC DNA]</scope>
    <source>
        <strain evidence="3 4">DSM 29431</strain>
    </source>
</reference>
<dbReference type="RefSeq" id="WP_072776465.1">
    <property type="nucleotide sequence ID" value="NZ_FQXC01000001.1"/>
</dbReference>